<name>A0A8H6IC21_9AGAR</name>
<protein>
    <submittedName>
        <fullName evidence="1">Uncharacterized protein</fullName>
    </submittedName>
</protein>
<proteinExistence type="predicted"/>
<organism evidence="1 2">
    <name type="scientific">Ephemerocybe angulata</name>
    <dbReference type="NCBI Taxonomy" id="980116"/>
    <lineage>
        <taxon>Eukaryota</taxon>
        <taxon>Fungi</taxon>
        <taxon>Dikarya</taxon>
        <taxon>Basidiomycota</taxon>
        <taxon>Agaricomycotina</taxon>
        <taxon>Agaricomycetes</taxon>
        <taxon>Agaricomycetidae</taxon>
        <taxon>Agaricales</taxon>
        <taxon>Agaricineae</taxon>
        <taxon>Psathyrellaceae</taxon>
        <taxon>Ephemerocybe</taxon>
    </lineage>
</organism>
<dbReference type="Proteomes" id="UP000521943">
    <property type="component" value="Unassembled WGS sequence"/>
</dbReference>
<dbReference type="OrthoDB" id="10055769at2759"/>
<dbReference type="AlphaFoldDB" id="A0A8H6IC21"/>
<sequence>MEERQDVLREVSRWFAEGPDPTRLRLPKDLIARVKASYAYVYDCNPDRIPGLRCVKSSRFPFDAERIFRELCDIKARYMVDPKPISSALYEDVVFRPHKVL</sequence>
<accession>A0A8H6IC21</accession>
<evidence type="ECO:0000313" key="2">
    <source>
        <dbReference type="Proteomes" id="UP000521943"/>
    </source>
</evidence>
<reference evidence="1 2" key="1">
    <citation type="submission" date="2020-07" db="EMBL/GenBank/DDBJ databases">
        <title>Comparative genomics of pyrophilous fungi reveals a link between fire events and developmental genes.</title>
        <authorList>
            <consortium name="DOE Joint Genome Institute"/>
            <person name="Steindorff A.S."/>
            <person name="Carver A."/>
            <person name="Calhoun S."/>
            <person name="Stillman K."/>
            <person name="Liu H."/>
            <person name="Lipzen A."/>
            <person name="Pangilinan J."/>
            <person name="Labutti K."/>
            <person name="Bruns T.D."/>
            <person name="Grigoriev I.V."/>
        </authorList>
    </citation>
    <scope>NUCLEOTIDE SEQUENCE [LARGE SCALE GENOMIC DNA]</scope>
    <source>
        <strain evidence="1 2">CBS 144469</strain>
    </source>
</reference>
<gene>
    <name evidence="1" type="ORF">DFP72DRAFT_879193</name>
</gene>
<keyword evidence="2" id="KW-1185">Reference proteome</keyword>
<dbReference type="EMBL" id="JACGCI010000009">
    <property type="protein sequence ID" value="KAF6761632.1"/>
    <property type="molecule type" value="Genomic_DNA"/>
</dbReference>
<evidence type="ECO:0000313" key="1">
    <source>
        <dbReference type="EMBL" id="KAF6761632.1"/>
    </source>
</evidence>
<comment type="caution">
    <text evidence="1">The sequence shown here is derived from an EMBL/GenBank/DDBJ whole genome shotgun (WGS) entry which is preliminary data.</text>
</comment>